<reference evidence="1 2" key="2">
    <citation type="submission" date="2018-11" db="EMBL/GenBank/DDBJ databases">
        <authorList>
            <consortium name="Pathogen Informatics"/>
        </authorList>
    </citation>
    <scope>NUCLEOTIDE SEQUENCE [LARGE SCALE GENOMIC DNA]</scope>
</reference>
<dbReference type="EMBL" id="UYSL01002405">
    <property type="protein sequence ID" value="VDL65821.1"/>
    <property type="molecule type" value="Genomic_DNA"/>
</dbReference>
<evidence type="ECO:0000313" key="2">
    <source>
        <dbReference type="Proteomes" id="UP000271162"/>
    </source>
</evidence>
<dbReference type="Proteomes" id="UP000271162">
    <property type="component" value="Unassembled WGS sequence"/>
</dbReference>
<protein>
    <submittedName>
        <fullName evidence="3">Transcriptional regulator</fullName>
    </submittedName>
</protein>
<reference evidence="3" key="1">
    <citation type="submission" date="2017-02" db="UniProtKB">
        <authorList>
            <consortium name="WormBaseParasite"/>
        </authorList>
    </citation>
    <scope>IDENTIFICATION</scope>
</reference>
<gene>
    <name evidence="1" type="ORF">NBR_LOCUS2232</name>
</gene>
<keyword evidence="2" id="KW-1185">Reference proteome</keyword>
<dbReference type="STRING" id="27835.A0A0N4XI80"/>
<sequence>MTFAIMVCYDFNCFPYLSKLLPCRAVQAKDDIRSLLRTDPSERMTIHTLMLTPLVTGEEQPQ</sequence>
<dbReference type="WBParaSite" id="NBR_0000223201-mRNA-1">
    <property type="protein sequence ID" value="NBR_0000223201-mRNA-1"/>
    <property type="gene ID" value="NBR_0000223201"/>
</dbReference>
<dbReference type="AlphaFoldDB" id="A0A0N4XI80"/>
<accession>A0A0N4XI80</accession>
<evidence type="ECO:0000313" key="1">
    <source>
        <dbReference type="EMBL" id="VDL65821.1"/>
    </source>
</evidence>
<proteinExistence type="predicted"/>
<organism evidence="3">
    <name type="scientific">Nippostrongylus brasiliensis</name>
    <name type="common">Rat hookworm</name>
    <dbReference type="NCBI Taxonomy" id="27835"/>
    <lineage>
        <taxon>Eukaryota</taxon>
        <taxon>Metazoa</taxon>
        <taxon>Ecdysozoa</taxon>
        <taxon>Nematoda</taxon>
        <taxon>Chromadorea</taxon>
        <taxon>Rhabditida</taxon>
        <taxon>Rhabditina</taxon>
        <taxon>Rhabditomorpha</taxon>
        <taxon>Strongyloidea</taxon>
        <taxon>Heligmosomidae</taxon>
        <taxon>Nippostrongylus</taxon>
    </lineage>
</organism>
<name>A0A0N4XI80_NIPBR</name>
<evidence type="ECO:0000313" key="3">
    <source>
        <dbReference type="WBParaSite" id="NBR_0000223201-mRNA-1"/>
    </source>
</evidence>